<protein>
    <recommendedName>
        <fullName evidence="4">Lipoprotein</fullName>
    </recommendedName>
</protein>
<keyword evidence="1" id="KW-0732">Signal</keyword>
<evidence type="ECO:0000313" key="2">
    <source>
        <dbReference type="EMBL" id="EAR08023.1"/>
    </source>
</evidence>
<dbReference type="AlphaFoldDB" id="A4BIQ9"/>
<dbReference type="RefSeq" id="WP_008043288.1">
    <property type="nucleotide sequence ID" value="NZ_CH724150.1"/>
</dbReference>
<dbReference type="EMBL" id="AAOE01000027">
    <property type="protein sequence ID" value="EAR08023.1"/>
    <property type="molecule type" value="Genomic_DNA"/>
</dbReference>
<reference evidence="2 3" key="1">
    <citation type="submission" date="2006-02" db="EMBL/GenBank/DDBJ databases">
        <authorList>
            <person name="Pinhassi J."/>
            <person name="Pedros-Alio C."/>
            <person name="Ferriera S."/>
            <person name="Johnson J."/>
            <person name="Kravitz S."/>
            <person name="Halpern A."/>
            <person name="Remington K."/>
            <person name="Beeson K."/>
            <person name="Tran B."/>
            <person name="Rogers Y.-H."/>
            <person name="Friedman R."/>
            <person name="Venter J.C."/>
        </authorList>
    </citation>
    <scope>NUCLEOTIDE SEQUENCE [LARGE SCALE GENOMIC DNA]</scope>
    <source>
        <strain evidence="2 3">MED297</strain>
    </source>
</reference>
<comment type="caution">
    <text evidence="2">The sequence shown here is derived from an EMBL/GenBank/DDBJ whole genome shotgun (WGS) entry which is preliminary data.</text>
</comment>
<dbReference type="OrthoDB" id="6121551at2"/>
<proteinExistence type="predicted"/>
<evidence type="ECO:0008006" key="4">
    <source>
        <dbReference type="Google" id="ProtNLM"/>
    </source>
</evidence>
<name>A4BIQ9_9GAMM</name>
<dbReference type="STRING" id="314283.MED297_15675"/>
<sequence>MFRFLTVLPFLLLLGCSSLPPQTQAIHSALTTDAALREAAEQCSLTGLEVRRQATRAQLDWWSRNRTFVLGADHGLLALNWDGGNEQSEAPRAVLAMQTLELIQSDSDQQLRSWLGVQASERECARFFERVEDGKIDLDRPKRDAEILTGFYQERRALNEEVESGRSINSRYRKYGRSLFLVEKALSERGCSNPEIALLRNSWPIEVYDAVCRQQDYLIVQCEWGRCEVKP</sequence>
<organism evidence="2 3">
    <name type="scientific">Reinekea blandensis MED297</name>
    <dbReference type="NCBI Taxonomy" id="314283"/>
    <lineage>
        <taxon>Bacteria</taxon>
        <taxon>Pseudomonadati</taxon>
        <taxon>Pseudomonadota</taxon>
        <taxon>Gammaproteobacteria</taxon>
        <taxon>Oceanospirillales</taxon>
        <taxon>Saccharospirillaceae</taxon>
        <taxon>Reinekea</taxon>
    </lineage>
</organism>
<keyword evidence="3" id="KW-1185">Reference proteome</keyword>
<dbReference type="HOGENOM" id="CLU_1208389_0_0_6"/>
<feature type="signal peptide" evidence="1">
    <location>
        <begin position="1"/>
        <end position="25"/>
    </location>
</feature>
<evidence type="ECO:0000313" key="3">
    <source>
        <dbReference type="Proteomes" id="UP000005953"/>
    </source>
</evidence>
<accession>A4BIQ9</accession>
<gene>
    <name evidence="2" type="ORF">MED297_15675</name>
</gene>
<dbReference type="PROSITE" id="PS51257">
    <property type="entry name" value="PROKAR_LIPOPROTEIN"/>
    <property type="match status" value="1"/>
</dbReference>
<dbReference type="Proteomes" id="UP000005953">
    <property type="component" value="Unassembled WGS sequence"/>
</dbReference>
<feature type="chain" id="PRO_5002666705" description="Lipoprotein" evidence="1">
    <location>
        <begin position="26"/>
        <end position="231"/>
    </location>
</feature>
<evidence type="ECO:0000256" key="1">
    <source>
        <dbReference type="SAM" id="SignalP"/>
    </source>
</evidence>